<sequence>MPNYGLPGVPMSRRGSRALGAAALALTVVAGLTWRAGLDDRPPDRFQVQLRTEQIGEGVIEGTRVRYDGVTVGEITEIAAVGEGRQLITLDLDKTQTASLTDALTVDYAPENLFGISALTLRAAEGGAPLAEGALIDLAGAHADKVTDVTMGSLLRALTETSTEVLTPRLSELLATVNSEMSSFAPLWEAIITLSRAVADTQRYPAPYLIDQYSAFFGGVGDFASATFRLLHSVMNIEIFLNDRPRYDATITMVVDGALPSIGTLGDAANRHLSPYTTESTPLVAALAATVPAPGRSRAEVTELIDRLNRLFSDTPDGPAVNVAVTLRGMPGLAVPLLGTSGFAALDGSGGAR</sequence>
<accession>A0A285KWP2</accession>
<proteinExistence type="predicted"/>
<dbReference type="STRING" id="1379680.GCA_001612615_00119"/>
<keyword evidence="3" id="KW-1185">Reference proteome</keyword>
<dbReference type="RefSeq" id="WP_097243744.1">
    <property type="nucleotide sequence ID" value="NZ_JAMTCW010000001.1"/>
</dbReference>
<dbReference type="EMBL" id="OBEG01000001">
    <property type="protein sequence ID" value="SNY77059.1"/>
    <property type="molecule type" value="Genomic_DNA"/>
</dbReference>
<dbReference type="InterPro" id="IPR003399">
    <property type="entry name" value="Mce/MlaD"/>
</dbReference>
<name>A0A285KWP2_9NOCA</name>
<evidence type="ECO:0000313" key="3">
    <source>
        <dbReference type="Proteomes" id="UP000219565"/>
    </source>
</evidence>
<protein>
    <submittedName>
        <fullName evidence="2">ABC-type transporter Mla maintaining outer membrane lipid asymmetry, component MlaD</fullName>
    </submittedName>
</protein>
<evidence type="ECO:0000313" key="2">
    <source>
        <dbReference type="EMBL" id="SNY77059.1"/>
    </source>
</evidence>
<dbReference type="OrthoDB" id="4367361at2"/>
<dbReference type="AlphaFoldDB" id="A0A285KWP2"/>
<organism evidence="2 3">
    <name type="scientific">Nocardia amikacinitolerans</name>
    <dbReference type="NCBI Taxonomy" id="756689"/>
    <lineage>
        <taxon>Bacteria</taxon>
        <taxon>Bacillati</taxon>
        <taxon>Actinomycetota</taxon>
        <taxon>Actinomycetes</taxon>
        <taxon>Mycobacteriales</taxon>
        <taxon>Nocardiaceae</taxon>
        <taxon>Nocardia</taxon>
    </lineage>
</organism>
<dbReference type="Pfam" id="PF02470">
    <property type="entry name" value="MlaD"/>
    <property type="match status" value="1"/>
</dbReference>
<reference evidence="2 3" key="1">
    <citation type="submission" date="2017-09" db="EMBL/GenBank/DDBJ databases">
        <authorList>
            <person name="Ehlers B."/>
            <person name="Leendertz F.H."/>
        </authorList>
    </citation>
    <scope>NUCLEOTIDE SEQUENCE [LARGE SCALE GENOMIC DNA]</scope>
    <source>
        <strain evidence="2 3">DSM 45537</strain>
    </source>
</reference>
<evidence type="ECO:0000259" key="1">
    <source>
        <dbReference type="Pfam" id="PF02470"/>
    </source>
</evidence>
<feature type="domain" description="Mce/MlaD" evidence="1">
    <location>
        <begin position="58"/>
        <end position="121"/>
    </location>
</feature>
<gene>
    <name evidence="2" type="ORF">SAMN04244553_0902</name>
</gene>
<dbReference type="Proteomes" id="UP000219565">
    <property type="component" value="Unassembled WGS sequence"/>
</dbReference>